<dbReference type="SMART" id="SM01232">
    <property type="entry name" value="H2TH"/>
    <property type="match status" value="1"/>
</dbReference>
<dbReference type="InterPro" id="IPR035937">
    <property type="entry name" value="FPG_N"/>
</dbReference>
<dbReference type="GO" id="GO:0008270">
    <property type="term" value="F:zinc ion binding"/>
    <property type="evidence" value="ECO:0007669"/>
    <property type="project" value="UniProtKB-UniRule"/>
</dbReference>
<dbReference type="EMBL" id="CP009211">
    <property type="protein sequence ID" value="AIJ33828.1"/>
    <property type="molecule type" value="Genomic_DNA"/>
</dbReference>
<dbReference type="Proteomes" id="UP000028780">
    <property type="component" value="Chromosome"/>
</dbReference>
<dbReference type="FunFam" id="1.10.8.50:FF:000003">
    <property type="entry name" value="Formamidopyrimidine-DNA glycosylase"/>
    <property type="match status" value="1"/>
</dbReference>
<keyword evidence="4 15" id="KW-0479">Metal-binding</keyword>
<dbReference type="GO" id="GO:0003684">
    <property type="term" value="F:damaged DNA binding"/>
    <property type="evidence" value="ECO:0007669"/>
    <property type="project" value="InterPro"/>
</dbReference>
<evidence type="ECO:0000256" key="13">
    <source>
        <dbReference type="ARBA" id="ARBA00023295"/>
    </source>
</evidence>
<keyword evidence="12 15" id="KW-0511">Multifunctional enzyme</keyword>
<dbReference type="Pfam" id="PF06827">
    <property type="entry name" value="zf-FPG_IleRS"/>
    <property type="match status" value="1"/>
</dbReference>
<dbReference type="InterPro" id="IPR020629">
    <property type="entry name" value="FPG_Glyclase"/>
</dbReference>
<dbReference type="GO" id="GO:0034039">
    <property type="term" value="F:8-oxo-7,8-dihydroguanine DNA N-glycosylase activity"/>
    <property type="evidence" value="ECO:0007669"/>
    <property type="project" value="TreeGrafter"/>
</dbReference>
<keyword evidence="20" id="KW-1185">Reference proteome</keyword>
<evidence type="ECO:0000256" key="4">
    <source>
        <dbReference type="ARBA" id="ARBA00022723"/>
    </source>
</evidence>
<dbReference type="Pfam" id="PF01149">
    <property type="entry name" value="Fapy_DNA_glyco"/>
    <property type="match status" value="1"/>
</dbReference>
<reference evidence="18 20" key="1">
    <citation type="submission" date="2014-08" db="EMBL/GenBank/DDBJ databases">
        <title>Complete genome sequence of Corynebacterium imitans DSM 44264, isolated from a five-month-old boy with suspected pharyngeal diphtheria.</title>
        <authorList>
            <person name="Mollmann S."/>
            <person name="Albersmeier A."/>
            <person name="Ruckert C."/>
            <person name="Tauch A."/>
        </authorList>
    </citation>
    <scope>NUCLEOTIDE SEQUENCE [LARGE SCALE GENOMIC DNA]</scope>
    <source>
        <strain evidence="18 20">DSM 44264</strain>
    </source>
</reference>
<keyword evidence="6 15" id="KW-0863">Zinc-finger</keyword>
<dbReference type="NCBIfam" id="NF002211">
    <property type="entry name" value="PRK01103.1"/>
    <property type="match status" value="1"/>
</dbReference>
<evidence type="ECO:0000256" key="12">
    <source>
        <dbReference type="ARBA" id="ARBA00023268"/>
    </source>
</evidence>
<feature type="domain" description="Formamidopyrimidine-DNA glycosylase catalytic" evidence="17">
    <location>
        <begin position="2"/>
        <end position="113"/>
    </location>
</feature>
<dbReference type="PROSITE" id="PS51066">
    <property type="entry name" value="ZF_FPG_2"/>
    <property type="match status" value="1"/>
</dbReference>
<evidence type="ECO:0000256" key="5">
    <source>
        <dbReference type="ARBA" id="ARBA00022763"/>
    </source>
</evidence>
<evidence type="ECO:0000256" key="8">
    <source>
        <dbReference type="ARBA" id="ARBA00022833"/>
    </source>
</evidence>
<sequence length="273" mass="29951">MPELPEVEVVRRGLETHLVGRTFDTVDVLHPRAVRGNTEDLAQLLPGKRITGTGRRGKYLWLTLDDGAALVVHLRMSGQMLVGPPGGVQSPHVRIRALLGEVQLDFVDQRTFGMWQYAPFDGEVPAPVAHIARDPFDPHFDLTATARVMRTRRSALKTVLLNQELVSGIGSIYADEAMWAARVKPWRTARALRQRDAVSVLVHARAVMERALAEGGTSFDSLYVNVNGASGYFSRSLNAYGQAGTPCARCGTEIAKRVVGGRSCYFCPVCQVL</sequence>
<feature type="active site" description="Schiff-base intermediate with DNA" evidence="15">
    <location>
        <position position="2"/>
    </location>
</feature>
<comment type="cofactor">
    <cofactor evidence="15">
        <name>Zn(2+)</name>
        <dbReference type="ChEBI" id="CHEBI:29105"/>
    </cofactor>
    <text evidence="15">Binds 1 zinc ion per subunit.</text>
</comment>
<evidence type="ECO:0000256" key="2">
    <source>
        <dbReference type="ARBA" id="ARBA00009409"/>
    </source>
</evidence>
<keyword evidence="7 15" id="KW-0378">Hydrolase</keyword>
<protein>
    <recommendedName>
        <fullName evidence="15">Formamidopyrimidine-DNA glycosylase</fullName>
        <shortName evidence="15">Fapy-DNA glycosylase</shortName>
        <ecNumber evidence="15">3.2.2.23</ecNumber>
    </recommendedName>
    <alternativeName>
        <fullName evidence="15">DNA-(apurinic or apyrimidinic site) lyase MutM</fullName>
        <shortName evidence="15">AP lyase MutM</shortName>
        <ecNumber evidence="15">4.2.99.18</ecNumber>
    </alternativeName>
</protein>
<comment type="subunit">
    <text evidence="3 15">Monomer.</text>
</comment>
<dbReference type="Gene3D" id="1.10.8.50">
    <property type="match status" value="1"/>
</dbReference>
<dbReference type="HOGENOM" id="CLU_038423_1_2_11"/>
<gene>
    <name evidence="15 19" type="primary">mutM</name>
    <name evidence="15" type="synonym">fpg</name>
    <name evidence="18" type="ORF">CIMIT_07840</name>
    <name evidence="19" type="ORF">SAMEA4535761_01628</name>
</gene>
<feature type="binding site" evidence="15">
    <location>
        <position position="92"/>
    </location>
    <ligand>
        <name>DNA</name>
        <dbReference type="ChEBI" id="CHEBI:16991"/>
    </ligand>
</feature>
<dbReference type="GO" id="GO:0003690">
    <property type="term" value="F:double-stranded DNA binding"/>
    <property type="evidence" value="ECO:0007669"/>
    <property type="project" value="UniProtKB-ARBA"/>
</dbReference>
<reference evidence="19 21" key="2">
    <citation type="submission" date="2017-06" db="EMBL/GenBank/DDBJ databases">
        <authorList>
            <consortium name="Pathogen Informatics"/>
        </authorList>
    </citation>
    <scope>NUCLEOTIDE SEQUENCE [LARGE SCALE GENOMIC DNA]</scope>
    <source>
        <strain evidence="19 21">NCTC13015</strain>
    </source>
</reference>
<dbReference type="Gene3D" id="3.20.190.10">
    <property type="entry name" value="MutM-like, N-terminal"/>
    <property type="match status" value="1"/>
</dbReference>
<dbReference type="PROSITE" id="PS51068">
    <property type="entry name" value="FPG_CAT"/>
    <property type="match status" value="1"/>
</dbReference>
<keyword evidence="10 15" id="KW-0234">DNA repair</keyword>
<dbReference type="InterPro" id="IPR015886">
    <property type="entry name" value="H2TH_FPG"/>
</dbReference>
<dbReference type="Proteomes" id="UP000215374">
    <property type="component" value="Chromosome 1"/>
</dbReference>
<dbReference type="KEGG" id="cii:CIMIT_07840"/>
<evidence type="ECO:0000256" key="10">
    <source>
        <dbReference type="ARBA" id="ARBA00023204"/>
    </source>
</evidence>
<dbReference type="PROSITE" id="PS01242">
    <property type="entry name" value="ZF_FPG_1"/>
    <property type="match status" value="1"/>
</dbReference>
<dbReference type="EC" id="3.2.2.23" evidence="15"/>
<evidence type="ECO:0000256" key="11">
    <source>
        <dbReference type="ARBA" id="ARBA00023239"/>
    </source>
</evidence>
<dbReference type="SUPFAM" id="SSF46946">
    <property type="entry name" value="S13-like H2TH domain"/>
    <property type="match status" value="1"/>
</dbReference>
<dbReference type="PANTHER" id="PTHR22993">
    <property type="entry name" value="FORMAMIDOPYRIMIDINE-DNA GLYCOSYLASE"/>
    <property type="match status" value="1"/>
</dbReference>
<proteinExistence type="inferred from homology"/>
<dbReference type="InterPro" id="IPR010979">
    <property type="entry name" value="Ribosomal_uS13-like_H2TH"/>
</dbReference>
<feature type="binding site" evidence="15">
    <location>
        <position position="152"/>
    </location>
    <ligand>
        <name>DNA</name>
        <dbReference type="ChEBI" id="CHEBI:16991"/>
    </ligand>
</feature>
<feature type="active site" description="Proton donor" evidence="15">
    <location>
        <position position="3"/>
    </location>
</feature>
<evidence type="ECO:0000256" key="6">
    <source>
        <dbReference type="ARBA" id="ARBA00022771"/>
    </source>
</evidence>
<dbReference type="RefSeq" id="WP_038591300.1">
    <property type="nucleotide sequence ID" value="NZ_CP009211.1"/>
</dbReference>
<feature type="active site" description="Proton donor; for delta-elimination activity" evidence="15">
    <location>
        <position position="262"/>
    </location>
</feature>
<evidence type="ECO:0000256" key="1">
    <source>
        <dbReference type="ARBA" id="ARBA00001668"/>
    </source>
</evidence>
<dbReference type="STRING" id="156978.CIMIT_07840"/>
<keyword evidence="11 15" id="KW-0456">Lyase</keyword>
<evidence type="ECO:0000256" key="9">
    <source>
        <dbReference type="ARBA" id="ARBA00023125"/>
    </source>
</evidence>
<dbReference type="SMART" id="SM00898">
    <property type="entry name" value="Fapy_DNA_glyco"/>
    <property type="match status" value="1"/>
</dbReference>
<evidence type="ECO:0000259" key="16">
    <source>
        <dbReference type="PROSITE" id="PS51066"/>
    </source>
</evidence>
<keyword evidence="5 15" id="KW-0227">DNA damage</keyword>
<dbReference type="OrthoDB" id="9800855at2"/>
<feature type="binding site" evidence="15">
    <location>
        <position position="110"/>
    </location>
    <ligand>
        <name>DNA</name>
        <dbReference type="ChEBI" id="CHEBI:16991"/>
    </ligand>
</feature>
<evidence type="ECO:0000256" key="15">
    <source>
        <dbReference type="HAMAP-Rule" id="MF_00103"/>
    </source>
</evidence>
<feature type="active site" description="Proton donor; for beta-elimination activity" evidence="15">
    <location>
        <position position="58"/>
    </location>
</feature>
<evidence type="ECO:0000256" key="3">
    <source>
        <dbReference type="ARBA" id="ARBA00011245"/>
    </source>
</evidence>
<dbReference type="Pfam" id="PF06831">
    <property type="entry name" value="H2TH"/>
    <property type="match status" value="1"/>
</dbReference>
<dbReference type="eggNOG" id="COG0266">
    <property type="taxonomic scope" value="Bacteria"/>
</dbReference>
<dbReference type="InterPro" id="IPR010663">
    <property type="entry name" value="Znf_FPG/IleRS"/>
</dbReference>
<comment type="catalytic activity">
    <reaction evidence="14 15">
        <text>2'-deoxyribonucleotide-(2'-deoxyribose 5'-phosphate)-2'-deoxyribonucleotide-DNA = a 3'-end 2'-deoxyribonucleotide-(2,3-dehydro-2,3-deoxyribose 5'-phosphate)-DNA + a 5'-end 5'-phospho-2'-deoxyribonucleoside-DNA + H(+)</text>
        <dbReference type="Rhea" id="RHEA:66592"/>
        <dbReference type="Rhea" id="RHEA-COMP:13180"/>
        <dbReference type="Rhea" id="RHEA-COMP:16897"/>
        <dbReference type="Rhea" id="RHEA-COMP:17067"/>
        <dbReference type="ChEBI" id="CHEBI:15378"/>
        <dbReference type="ChEBI" id="CHEBI:136412"/>
        <dbReference type="ChEBI" id="CHEBI:157695"/>
        <dbReference type="ChEBI" id="CHEBI:167181"/>
        <dbReference type="EC" id="4.2.99.18"/>
    </reaction>
</comment>
<keyword evidence="9 15" id="KW-0238">DNA-binding</keyword>
<name>A0A076NK79_9CORY</name>
<dbReference type="GO" id="GO:0140078">
    <property type="term" value="F:class I DNA-(apurinic or apyrimidinic site) endonuclease activity"/>
    <property type="evidence" value="ECO:0007669"/>
    <property type="project" value="UniProtKB-EC"/>
</dbReference>
<comment type="function">
    <text evidence="15">Involved in base excision repair of DNA damaged by oxidation or by mutagenic agents. Acts as DNA glycosylase that recognizes and removes damaged bases. Has a preference for oxidized purines, such as 7,8-dihydro-8-oxoguanine (8-oxoG). Has AP (apurinic/apyrimidinic) lyase activity and introduces nicks in the DNA strand. Cleaves the DNA backbone by beta-delta elimination to generate a single-strand break at the site of the removed base with both 3'- and 5'-phosphates.</text>
</comment>
<evidence type="ECO:0000313" key="21">
    <source>
        <dbReference type="Proteomes" id="UP000215374"/>
    </source>
</evidence>
<organism evidence="18 20">
    <name type="scientific">Corynebacterium imitans</name>
    <dbReference type="NCBI Taxonomy" id="156978"/>
    <lineage>
        <taxon>Bacteria</taxon>
        <taxon>Bacillati</taxon>
        <taxon>Actinomycetota</taxon>
        <taxon>Actinomycetes</taxon>
        <taxon>Mycobacteriales</taxon>
        <taxon>Corynebacteriaceae</taxon>
        <taxon>Corynebacterium</taxon>
    </lineage>
</organism>
<dbReference type="NCBIfam" id="TIGR00577">
    <property type="entry name" value="fpg"/>
    <property type="match status" value="1"/>
</dbReference>
<dbReference type="InterPro" id="IPR012319">
    <property type="entry name" value="FPG_cat"/>
</dbReference>
<comment type="catalytic activity">
    <reaction evidence="1 15">
        <text>Hydrolysis of DNA containing ring-opened 7-methylguanine residues, releasing 2,6-diamino-4-hydroxy-5-(N-methyl)formamidopyrimidine.</text>
        <dbReference type="EC" id="3.2.2.23"/>
    </reaction>
</comment>
<dbReference type="CDD" id="cd08966">
    <property type="entry name" value="EcFpg-like_N"/>
    <property type="match status" value="1"/>
</dbReference>
<evidence type="ECO:0000256" key="14">
    <source>
        <dbReference type="ARBA" id="ARBA00044632"/>
    </source>
</evidence>
<dbReference type="AlphaFoldDB" id="A0A076NK79"/>
<dbReference type="PANTHER" id="PTHR22993:SF9">
    <property type="entry name" value="FORMAMIDOPYRIMIDINE-DNA GLYCOSYLASE"/>
    <property type="match status" value="1"/>
</dbReference>
<dbReference type="InterPro" id="IPR015887">
    <property type="entry name" value="DNA_glyclase_Znf_dom_DNA_BS"/>
</dbReference>
<evidence type="ECO:0000259" key="17">
    <source>
        <dbReference type="PROSITE" id="PS51068"/>
    </source>
</evidence>
<dbReference type="EC" id="4.2.99.18" evidence="15"/>
<dbReference type="GO" id="GO:0006979">
    <property type="term" value="P:response to oxidative stress"/>
    <property type="evidence" value="ECO:0007669"/>
    <property type="project" value="UniProtKB-ARBA"/>
</dbReference>
<accession>A0A076NK79</accession>
<dbReference type="InterPro" id="IPR000214">
    <property type="entry name" value="Znf_DNA_glyclase/AP_lyase"/>
</dbReference>
<keyword evidence="13 15" id="KW-0326">Glycosidase</keyword>
<evidence type="ECO:0000313" key="20">
    <source>
        <dbReference type="Proteomes" id="UP000028780"/>
    </source>
</evidence>
<dbReference type="GO" id="GO:0006284">
    <property type="term" value="P:base-excision repair"/>
    <property type="evidence" value="ECO:0007669"/>
    <property type="project" value="InterPro"/>
</dbReference>
<keyword evidence="8 15" id="KW-0862">Zinc</keyword>
<dbReference type="HAMAP" id="MF_00103">
    <property type="entry name" value="Fapy_DNA_glycosyl"/>
    <property type="match status" value="1"/>
</dbReference>
<dbReference type="SUPFAM" id="SSF57716">
    <property type="entry name" value="Glucocorticoid receptor-like (DNA-binding domain)"/>
    <property type="match status" value="1"/>
</dbReference>
<evidence type="ECO:0000313" key="19">
    <source>
        <dbReference type="EMBL" id="SNV76099.1"/>
    </source>
</evidence>
<evidence type="ECO:0000256" key="7">
    <source>
        <dbReference type="ARBA" id="ARBA00022801"/>
    </source>
</evidence>
<feature type="domain" description="FPG-type" evidence="16">
    <location>
        <begin position="238"/>
        <end position="272"/>
    </location>
</feature>
<dbReference type="SUPFAM" id="SSF81624">
    <property type="entry name" value="N-terminal domain of MutM-like DNA repair proteins"/>
    <property type="match status" value="1"/>
</dbReference>
<dbReference type="EMBL" id="LT906467">
    <property type="protein sequence ID" value="SNV76099.1"/>
    <property type="molecule type" value="Genomic_DNA"/>
</dbReference>
<evidence type="ECO:0000313" key="18">
    <source>
        <dbReference type="EMBL" id="AIJ33828.1"/>
    </source>
</evidence>
<comment type="similarity">
    <text evidence="2 15">Belongs to the FPG family.</text>
</comment>